<dbReference type="GO" id="GO:0005874">
    <property type="term" value="C:microtubule"/>
    <property type="evidence" value="ECO:0007669"/>
    <property type="project" value="UniProtKB-KW"/>
</dbReference>
<dbReference type="InterPro" id="IPR026243">
    <property type="entry name" value="HAUS1"/>
</dbReference>
<dbReference type="GO" id="GO:0051225">
    <property type="term" value="P:spindle assembly"/>
    <property type="evidence" value="ECO:0007669"/>
    <property type="project" value="InterPro"/>
</dbReference>
<dbReference type="Ensembl" id="ENSSRHT00000092777.1">
    <property type="protein sequence ID" value="ENSSRHP00000090338.1"/>
    <property type="gene ID" value="ENSSRHG00000044626.1"/>
</dbReference>
<comment type="subcellular location">
    <subcellularLocation>
        <location evidence="1">Cytoplasm</location>
        <location evidence="1">Cytoskeleton</location>
        <location evidence="1">Spindle</location>
    </subcellularLocation>
</comment>
<accession>A0A673MD84</accession>
<evidence type="ECO:0000256" key="3">
    <source>
        <dbReference type="ARBA" id="ARBA00022490"/>
    </source>
</evidence>
<dbReference type="GO" id="GO:0005819">
    <property type="term" value="C:spindle"/>
    <property type="evidence" value="ECO:0007669"/>
    <property type="project" value="UniProtKB-SubCell"/>
</dbReference>
<name>A0A673MD84_9TELE</name>
<dbReference type="PANTHER" id="PTHR31570:SF1">
    <property type="entry name" value="HAUS AUGMIN-LIKE COMPLEX SUBUNIT 1"/>
    <property type="match status" value="1"/>
</dbReference>
<keyword evidence="6" id="KW-0498">Mitosis</keyword>
<dbReference type="PRINTS" id="PR02087">
    <property type="entry name" value="HAUSAUGMINL1"/>
</dbReference>
<dbReference type="PANTHER" id="PTHR31570">
    <property type="entry name" value="HAUS AUGMIN-LIKE COMPLEX SUBUNIT 1"/>
    <property type="match status" value="1"/>
</dbReference>
<reference evidence="10" key="1">
    <citation type="submission" date="2025-08" db="UniProtKB">
        <authorList>
            <consortium name="Ensembl"/>
        </authorList>
    </citation>
    <scope>IDENTIFICATION</scope>
</reference>
<evidence type="ECO:0000256" key="9">
    <source>
        <dbReference type="ARBA" id="ARBA00023306"/>
    </source>
</evidence>
<comment type="similarity">
    <text evidence="2">Belongs to the HAUS1 family.</text>
</comment>
<dbReference type="Pfam" id="PF25762">
    <property type="entry name" value="HAUS1"/>
    <property type="match status" value="1"/>
</dbReference>
<evidence type="ECO:0000313" key="11">
    <source>
        <dbReference type="Proteomes" id="UP000472270"/>
    </source>
</evidence>
<evidence type="ECO:0000256" key="6">
    <source>
        <dbReference type="ARBA" id="ARBA00022776"/>
    </source>
</evidence>
<dbReference type="RefSeq" id="XP_016365000.1">
    <property type="nucleotide sequence ID" value="XM_016509514.1"/>
</dbReference>
<evidence type="ECO:0000256" key="4">
    <source>
        <dbReference type="ARBA" id="ARBA00022618"/>
    </source>
</evidence>
<evidence type="ECO:0000256" key="8">
    <source>
        <dbReference type="ARBA" id="ARBA00023212"/>
    </source>
</evidence>
<keyword evidence="8" id="KW-0206">Cytoskeleton</keyword>
<dbReference type="GO" id="GO:0005829">
    <property type="term" value="C:cytosol"/>
    <property type="evidence" value="ECO:0007669"/>
    <property type="project" value="TreeGrafter"/>
</dbReference>
<proteinExistence type="inferred from homology"/>
<keyword evidence="4" id="KW-0132">Cell division</keyword>
<keyword evidence="9" id="KW-0131">Cell cycle</keyword>
<reference evidence="10" key="2">
    <citation type="submission" date="2025-09" db="UniProtKB">
        <authorList>
            <consortium name="Ensembl"/>
        </authorList>
    </citation>
    <scope>IDENTIFICATION</scope>
</reference>
<keyword evidence="5" id="KW-0493">Microtubule</keyword>
<evidence type="ECO:0000313" key="10">
    <source>
        <dbReference type="Ensembl" id="ENSSRHP00000090338.1"/>
    </source>
</evidence>
<evidence type="ECO:0000256" key="7">
    <source>
        <dbReference type="ARBA" id="ARBA00023054"/>
    </source>
</evidence>
<keyword evidence="11" id="KW-1185">Reference proteome</keyword>
<sequence>MCEKRKIVSQWLRKVFGQQPVWEFEVNTRTVEILYELAESSETRCREAELLIKDHEQKTEEYGSDGTHLQEVLLQAVGLKAEGLSRSTVDLLSALEGTAEVLKLRDTSLGSYMPAINNLTNDVLEAEKTDRRLQWELTAVRKKMTAAVVLRKRLQDDLMKITHTQQVEAATAEERLLNMDFMKNKSRDLACRNKIAQEKLDARQMEDSLTHQAILQLSEKIAALKEDSLPLKKKLEPYSDLSPSPALARVKIEEARRELGALDAQLEQKVDFMNTLSR</sequence>
<dbReference type="GO" id="GO:0007098">
    <property type="term" value="P:centrosome cycle"/>
    <property type="evidence" value="ECO:0007669"/>
    <property type="project" value="TreeGrafter"/>
</dbReference>
<evidence type="ECO:0000256" key="2">
    <source>
        <dbReference type="ARBA" id="ARBA00005479"/>
    </source>
</evidence>
<organism evidence="10 11">
    <name type="scientific">Sinocyclocheilus rhinocerous</name>
    <dbReference type="NCBI Taxonomy" id="307959"/>
    <lineage>
        <taxon>Eukaryota</taxon>
        <taxon>Metazoa</taxon>
        <taxon>Chordata</taxon>
        <taxon>Craniata</taxon>
        <taxon>Vertebrata</taxon>
        <taxon>Euteleostomi</taxon>
        <taxon>Actinopterygii</taxon>
        <taxon>Neopterygii</taxon>
        <taxon>Teleostei</taxon>
        <taxon>Ostariophysi</taxon>
        <taxon>Cypriniformes</taxon>
        <taxon>Cyprinidae</taxon>
        <taxon>Cyprininae</taxon>
        <taxon>Sinocyclocheilus</taxon>
    </lineage>
</organism>
<evidence type="ECO:0000256" key="5">
    <source>
        <dbReference type="ARBA" id="ARBA00022701"/>
    </source>
</evidence>
<dbReference type="GeneID" id="107705973"/>
<dbReference type="GO" id="GO:0070652">
    <property type="term" value="C:HAUS complex"/>
    <property type="evidence" value="ECO:0007669"/>
    <property type="project" value="InterPro"/>
</dbReference>
<dbReference type="Proteomes" id="UP000472270">
    <property type="component" value="Unassembled WGS sequence"/>
</dbReference>
<gene>
    <name evidence="10" type="primary">LOC107705973</name>
</gene>
<dbReference type="GO" id="GO:0051301">
    <property type="term" value="P:cell division"/>
    <property type="evidence" value="ECO:0007669"/>
    <property type="project" value="UniProtKB-KW"/>
</dbReference>
<evidence type="ECO:0000256" key="1">
    <source>
        <dbReference type="ARBA" id="ARBA00004186"/>
    </source>
</evidence>
<protein>
    <submittedName>
        <fullName evidence="10">HAUS augmin-like complex subunit 1</fullName>
    </submittedName>
</protein>
<keyword evidence="7" id="KW-0175">Coiled coil</keyword>
<keyword evidence="3" id="KW-0963">Cytoplasm</keyword>
<dbReference type="AlphaFoldDB" id="A0A673MD84"/>